<accession>A0AB34K609</accession>
<comment type="caution">
    <text evidence="2">The sequence shown here is derived from an EMBL/GenBank/DDBJ whole genome shotgun (WGS) entry which is preliminary data.</text>
</comment>
<feature type="transmembrane region" description="Helical" evidence="1">
    <location>
        <begin position="123"/>
        <end position="146"/>
    </location>
</feature>
<dbReference type="EMBL" id="JBGBPQ010000002">
    <property type="protein sequence ID" value="KAL1528713.1"/>
    <property type="molecule type" value="Genomic_DNA"/>
</dbReference>
<feature type="transmembrane region" description="Helical" evidence="1">
    <location>
        <begin position="483"/>
        <end position="505"/>
    </location>
</feature>
<feature type="transmembrane region" description="Helical" evidence="1">
    <location>
        <begin position="158"/>
        <end position="182"/>
    </location>
</feature>
<organism evidence="2 3">
    <name type="scientific">Prymnesium parvum</name>
    <name type="common">Toxic golden alga</name>
    <dbReference type="NCBI Taxonomy" id="97485"/>
    <lineage>
        <taxon>Eukaryota</taxon>
        <taxon>Haptista</taxon>
        <taxon>Haptophyta</taxon>
        <taxon>Prymnesiophyceae</taxon>
        <taxon>Prymnesiales</taxon>
        <taxon>Prymnesiaceae</taxon>
        <taxon>Prymnesium</taxon>
    </lineage>
</organism>
<feature type="transmembrane region" description="Helical" evidence="1">
    <location>
        <begin position="452"/>
        <end position="471"/>
    </location>
</feature>
<reference evidence="2 3" key="1">
    <citation type="journal article" date="2024" name="Science">
        <title>Giant polyketide synthase enzymes in the biosynthesis of giant marine polyether toxins.</title>
        <authorList>
            <person name="Fallon T.R."/>
            <person name="Shende V.V."/>
            <person name="Wierzbicki I.H."/>
            <person name="Pendleton A.L."/>
            <person name="Watervoot N.F."/>
            <person name="Auber R.P."/>
            <person name="Gonzalez D.J."/>
            <person name="Wisecaver J.H."/>
            <person name="Moore B.S."/>
        </authorList>
    </citation>
    <scope>NUCLEOTIDE SEQUENCE [LARGE SCALE GENOMIC DNA]</scope>
    <source>
        <strain evidence="2 3">12B1</strain>
    </source>
</reference>
<dbReference type="AlphaFoldDB" id="A0AB34K609"/>
<keyword evidence="1" id="KW-0472">Membrane</keyword>
<feature type="transmembrane region" description="Helical" evidence="1">
    <location>
        <begin position="525"/>
        <end position="545"/>
    </location>
</feature>
<keyword evidence="1" id="KW-1133">Transmembrane helix</keyword>
<feature type="transmembrane region" description="Helical" evidence="1">
    <location>
        <begin position="582"/>
        <end position="602"/>
    </location>
</feature>
<dbReference type="Proteomes" id="UP001515480">
    <property type="component" value="Unassembled WGS sequence"/>
</dbReference>
<keyword evidence="1" id="KW-0812">Transmembrane</keyword>
<evidence type="ECO:0000256" key="1">
    <source>
        <dbReference type="SAM" id="Phobius"/>
    </source>
</evidence>
<keyword evidence="3" id="KW-1185">Reference proteome</keyword>
<proteinExistence type="predicted"/>
<feature type="transmembrane region" description="Helical" evidence="1">
    <location>
        <begin position="557"/>
        <end position="576"/>
    </location>
</feature>
<feature type="transmembrane region" description="Helical" evidence="1">
    <location>
        <begin position="647"/>
        <end position="667"/>
    </location>
</feature>
<feature type="transmembrane region" description="Helical" evidence="1">
    <location>
        <begin position="679"/>
        <end position="701"/>
    </location>
</feature>
<evidence type="ECO:0000313" key="3">
    <source>
        <dbReference type="Proteomes" id="UP001515480"/>
    </source>
</evidence>
<evidence type="ECO:0000313" key="2">
    <source>
        <dbReference type="EMBL" id="KAL1528713.1"/>
    </source>
</evidence>
<feature type="transmembrane region" description="Helical" evidence="1">
    <location>
        <begin position="89"/>
        <end position="117"/>
    </location>
</feature>
<sequence length="799" mass="84313">MLCHAACIDGRINGVHSCNCILITIASRVTVAVLPNPIVRIANVISGIVMIRIWCSFPHFTISPYASSSLVNVATIPVRANANTTHTSFFIASVTISPATSTLLLVPTVTVFVNVIMAKSSFSIARVTLSSSTSALLLVTTVAALVHVMKTDTLSSVAGITVSPSTSTLFCIATVAVVVYVVQTNISCCITISHATNILILVDTAAVVANAVEIHHFCSIARLHINPFSSSSSFVGIAVVFSNIVETKIISSIVRLSINPYTCSTFAGAATVFASVVEIILRSIVRLNILNITFSTSSTFLGVAAAYVAKTIIFSSIVRLPMNPCTLNTFVGATILANNTSMFCSIAYVTTSSITVSPSTSTLFCIATVAVVVHVVQTNISCCITISHATNILILVDTAAVVANAVEIHHFCSIARLHINPFSSSSSFVGIAVVFSNIVETKIISSIVRLSINPYTCSTFAGAATVFAYVVEIILRSIVRLNILNITFSTSSTFLSVATVAAYVAKTIISSSIVRLPMNPFTLNTFVGATILANNTSMFCSIAYVTTSSITVSPSTSTLICIATVAVVVYVVQTNISCCITISHATNILILVDTAAVVANAVEIHHFCSIARLHINPFSSSSSFVGIAVVFSNIVETKIVSSIVRLSINPYTCSTFAGAATVFAYVVEIILRSIVRLNILNITFSTSSTFLGVATVAAYVAKTIIFSSIARLPMNPFTLNTFVGATILANNTSMFCSIAYVTISSTFHSVPIILVMINVVQTNIYCSIADTGVQISPCIFVGVARVTLSSNLVEADSSV</sequence>
<name>A0AB34K609_PRYPA</name>
<protein>
    <submittedName>
        <fullName evidence="2">Uncharacterized protein</fullName>
    </submittedName>
</protein>
<gene>
    <name evidence="2" type="ORF">AB1Y20_010046</name>
</gene>